<keyword evidence="9 11" id="KW-0472">Membrane</keyword>
<dbReference type="Gene3D" id="1.20.140.150">
    <property type="match status" value="1"/>
</dbReference>
<dbReference type="PROSITE" id="PS01346">
    <property type="entry name" value="CLAUDIN"/>
    <property type="match status" value="1"/>
</dbReference>
<evidence type="ECO:0000256" key="6">
    <source>
        <dbReference type="ARBA" id="ARBA00022692"/>
    </source>
</evidence>
<evidence type="ECO:0000256" key="5">
    <source>
        <dbReference type="ARBA" id="ARBA00022475"/>
    </source>
</evidence>
<dbReference type="InterPro" id="IPR017974">
    <property type="entry name" value="Claudin_CS"/>
</dbReference>
<organism evidence="12 13">
    <name type="scientific">Mauremys mutica</name>
    <name type="common">yellowpond turtle</name>
    <dbReference type="NCBI Taxonomy" id="74926"/>
    <lineage>
        <taxon>Eukaryota</taxon>
        <taxon>Metazoa</taxon>
        <taxon>Chordata</taxon>
        <taxon>Craniata</taxon>
        <taxon>Vertebrata</taxon>
        <taxon>Euteleostomi</taxon>
        <taxon>Archelosauria</taxon>
        <taxon>Testudinata</taxon>
        <taxon>Testudines</taxon>
        <taxon>Cryptodira</taxon>
        <taxon>Durocryptodira</taxon>
        <taxon>Testudinoidea</taxon>
        <taxon>Geoemydidae</taxon>
        <taxon>Geoemydinae</taxon>
        <taxon>Mauremys</taxon>
    </lineage>
</organism>
<evidence type="ECO:0000256" key="3">
    <source>
        <dbReference type="ARBA" id="ARBA00008295"/>
    </source>
</evidence>
<name>A0A9D3X8Y1_9SAUR</name>
<dbReference type="EMBL" id="JAHDVG010000476">
    <property type="protein sequence ID" value="KAH1175642.1"/>
    <property type="molecule type" value="Genomic_DNA"/>
</dbReference>
<evidence type="ECO:0000256" key="2">
    <source>
        <dbReference type="ARBA" id="ARBA00004651"/>
    </source>
</evidence>
<feature type="transmembrane region" description="Helical" evidence="11">
    <location>
        <begin position="244"/>
        <end position="261"/>
    </location>
</feature>
<evidence type="ECO:0000256" key="11">
    <source>
        <dbReference type="SAM" id="Phobius"/>
    </source>
</evidence>
<evidence type="ECO:0000256" key="1">
    <source>
        <dbReference type="ARBA" id="ARBA00004435"/>
    </source>
</evidence>
<dbReference type="PANTHER" id="PTHR12002">
    <property type="entry name" value="CLAUDIN"/>
    <property type="match status" value="1"/>
</dbReference>
<feature type="transmembrane region" description="Helical" evidence="11">
    <location>
        <begin position="335"/>
        <end position="358"/>
    </location>
</feature>
<dbReference type="GO" id="GO:0005886">
    <property type="term" value="C:plasma membrane"/>
    <property type="evidence" value="ECO:0007669"/>
    <property type="project" value="UniProtKB-SubCell"/>
</dbReference>
<dbReference type="InterPro" id="IPR006187">
    <property type="entry name" value="Claudin"/>
</dbReference>
<evidence type="ECO:0000256" key="8">
    <source>
        <dbReference type="ARBA" id="ARBA00022989"/>
    </source>
</evidence>
<sequence length="386" mass="41382">MSGAPGVRFNQRGPTLWPASFVPHDISAVQGAAPEFAPLQLTAALGLACACEGEHPAPERANDKGLSQASSELRDTQQRPAGFHGGTQRSHLAAGLCSLQSQARPGQIRITFSSSTTRLCSSAVPRSYPMGSAVTIFSILCGAFAMASTITSLCTDCWQINSKGSVVLSTRCRGLWRECVWDKFVKIWTCDVFSSYLNPHPAAIILTRTLLITSSIASAGAFLCLLLGFKYFSCCQEPLAKQHWLCLAAGLFFLVGAWHTSGPTQTHSEPRQQTGGFAFWGLPQDCGNHRVLCFVSGISTSVGVTRYCVYVYSLHQYEVSLKIPGFPSFEYGYSLWMAVGGSLGAIVAAGVSCYEVLFKKDPRANAVKAVAGSGCTAGMDIVRTYV</sequence>
<feature type="region of interest" description="Disordered" evidence="10">
    <location>
        <begin position="58"/>
        <end position="88"/>
    </location>
</feature>
<feature type="transmembrane region" description="Helical" evidence="11">
    <location>
        <begin position="210"/>
        <end position="232"/>
    </location>
</feature>
<proteinExistence type="inferred from homology"/>
<keyword evidence="4" id="KW-0796">Tight junction</keyword>
<evidence type="ECO:0000256" key="10">
    <source>
        <dbReference type="SAM" id="MobiDB-lite"/>
    </source>
</evidence>
<keyword evidence="8 11" id="KW-1133">Transmembrane helix</keyword>
<dbReference type="Proteomes" id="UP000827986">
    <property type="component" value="Unassembled WGS sequence"/>
</dbReference>
<protein>
    <recommendedName>
        <fullName evidence="14">Claudin</fullName>
    </recommendedName>
</protein>
<keyword evidence="5" id="KW-1003">Cell membrane</keyword>
<evidence type="ECO:0000313" key="13">
    <source>
        <dbReference type="Proteomes" id="UP000827986"/>
    </source>
</evidence>
<evidence type="ECO:0008006" key="14">
    <source>
        <dbReference type="Google" id="ProtNLM"/>
    </source>
</evidence>
<evidence type="ECO:0000256" key="4">
    <source>
        <dbReference type="ARBA" id="ARBA00022427"/>
    </source>
</evidence>
<gene>
    <name evidence="12" type="ORF">KIL84_022167</name>
</gene>
<dbReference type="AlphaFoldDB" id="A0A9D3X8Y1"/>
<comment type="caution">
    <text evidence="12">The sequence shown here is derived from an EMBL/GenBank/DDBJ whole genome shotgun (WGS) entry which is preliminary data.</text>
</comment>
<evidence type="ECO:0000256" key="9">
    <source>
        <dbReference type="ARBA" id="ARBA00023136"/>
    </source>
</evidence>
<accession>A0A9D3X8Y1</accession>
<reference evidence="12" key="1">
    <citation type="submission" date="2021-09" db="EMBL/GenBank/DDBJ databases">
        <title>The genome of Mauremys mutica provides insights into the evolution of semi-aquatic lifestyle.</title>
        <authorList>
            <person name="Gong S."/>
            <person name="Gao Y."/>
        </authorList>
    </citation>
    <scope>NUCLEOTIDE SEQUENCE</scope>
    <source>
        <strain evidence="12">MM-2020</strain>
        <tissue evidence="12">Muscle</tissue>
    </source>
</reference>
<keyword evidence="7" id="KW-0965">Cell junction</keyword>
<evidence type="ECO:0000313" key="12">
    <source>
        <dbReference type="EMBL" id="KAH1175642.1"/>
    </source>
</evidence>
<comment type="similarity">
    <text evidence="3">Belongs to the claudin family.</text>
</comment>
<keyword evidence="13" id="KW-1185">Reference proteome</keyword>
<keyword evidence="6 11" id="KW-0812">Transmembrane</keyword>
<dbReference type="GO" id="GO:0005923">
    <property type="term" value="C:bicellular tight junction"/>
    <property type="evidence" value="ECO:0007669"/>
    <property type="project" value="UniProtKB-SubCell"/>
</dbReference>
<comment type="subcellular location">
    <subcellularLocation>
        <location evidence="1">Cell junction</location>
        <location evidence="1">Tight junction</location>
    </subcellularLocation>
    <subcellularLocation>
        <location evidence="2">Cell membrane</location>
        <topology evidence="2">Multi-pass membrane protein</topology>
    </subcellularLocation>
</comment>
<dbReference type="GO" id="GO:0005198">
    <property type="term" value="F:structural molecule activity"/>
    <property type="evidence" value="ECO:0007669"/>
    <property type="project" value="InterPro"/>
</dbReference>
<evidence type="ECO:0000256" key="7">
    <source>
        <dbReference type="ARBA" id="ARBA00022949"/>
    </source>
</evidence>